<dbReference type="Proteomes" id="UP001054945">
    <property type="component" value="Unassembled WGS sequence"/>
</dbReference>
<keyword evidence="1" id="KW-0812">Transmembrane</keyword>
<dbReference type="EMBL" id="BPLR01010826">
    <property type="protein sequence ID" value="GIY42257.1"/>
    <property type="molecule type" value="Genomic_DNA"/>
</dbReference>
<evidence type="ECO:0000313" key="3">
    <source>
        <dbReference type="Proteomes" id="UP001054945"/>
    </source>
</evidence>
<proteinExistence type="predicted"/>
<feature type="transmembrane region" description="Helical" evidence="1">
    <location>
        <begin position="21"/>
        <end position="39"/>
    </location>
</feature>
<keyword evidence="1" id="KW-0472">Membrane</keyword>
<name>A0AAV4TBH1_CAEEX</name>
<keyword evidence="3" id="KW-1185">Reference proteome</keyword>
<accession>A0AAV4TBH1</accession>
<evidence type="ECO:0000313" key="2">
    <source>
        <dbReference type="EMBL" id="GIY42257.1"/>
    </source>
</evidence>
<evidence type="ECO:0000256" key="1">
    <source>
        <dbReference type="SAM" id="Phobius"/>
    </source>
</evidence>
<gene>
    <name evidence="2" type="ORF">CEXT_699581</name>
</gene>
<keyword evidence="1" id="KW-1133">Transmembrane helix</keyword>
<protein>
    <submittedName>
        <fullName evidence="2">Uncharacterized protein</fullName>
    </submittedName>
</protein>
<comment type="caution">
    <text evidence="2">The sequence shown here is derived from an EMBL/GenBank/DDBJ whole genome shotgun (WGS) entry which is preliminary data.</text>
</comment>
<sequence>MKAKQGAITSPRTSDASKQQAGFLYFTFDILLFLNFLGLQKGGRALLLTKKEQINEKQLYFPIILFVVRFEPEVPKARVLANWPSDHLLYGRKPGKNVKQSD</sequence>
<organism evidence="2 3">
    <name type="scientific">Caerostris extrusa</name>
    <name type="common">Bark spider</name>
    <name type="synonym">Caerostris bankana</name>
    <dbReference type="NCBI Taxonomy" id="172846"/>
    <lineage>
        <taxon>Eukaryota</taxon>
        <taxon>Metazoa</taxon>
        <taxon>Ecdysozoa</taxon>
        <taxon>Arthropoda</taxon>
        <taxon>Chelicerata</taxon>
        <taxon>Arachnida</taxon>
        <taxon>Araneae</taxon>
        <taxon>Araneomorphae</taxon>
        <taxon>Entelegynae</taxon>
        <taxon>Araneoidea</taxon>
        <taxon>Araneidae</taxon>
        <taxon>Caerostris</taxon>
    </lineage>
</organism>
<reference evidence="2 3" key="1">
    <citation type="submission" date="2021-06" db="EMBL/GenBank/DDBJ databases">
        <title>Caerostris extrusa draft genome.</title>
        <authorList>
            <person name="Kono N."/>
            <person name="Arakawa K."/>
        </authorList>
    </citation>
    <scope>NUCLEOTIDE SEQUENCE [LARGE SCALE GENOMIC DNA]</scope>
</reference>
<dbReference type="AlphaFoldDB" id="A0AAV4TBH1"/>